<evidence type="ECO:0000256" key="5">
    <source>
        <dbReference type="ARBA" id="ARBA00022840"/>
    </source>
</evidence>
<dbReference type="InterPro" id="IPR014013">
    <property type="entry name" value="Helic_SF1/SF2_ATP-bd_DinG/Rad3"/>
</dbReference>
<evidence type="ECO:0000313" key="12">
    <source>
        <dbReference type="Proteomes" id="UP000007014"/>
    </source>
</evidence>
<dbReference type="OMA" id="FSNDNAR"/>
<dbReference type="SUPFAM" id="SSF52540">
    <property type="entry name" value="P-loop containing nucleoside triphosphate hydrolases"/>
    <property type="match status" value="1"/>
</dbReference>
<gene>
    <name evidence="11" type="ORF">CYME_CMD129C</name>
</gene>
<keyword evidence="1" id="KW-0479">Metal-binding</keyword>
<dbReference type="eggNOG" id="KOG1133">
    <property type="taxonomic scope" value="Eukaryota"/>
</dbReference>
<reference evidence="11 12" key="1">
    <citation type="journal article" date="2004" name="Nature">
        <title>Genome sequence of the ultrasmall unicellular red alga Cyanidioschyzon merolae 10D.</title>
        <authorList>
            <person name="Matsuzaki M."/>
            <person name="Misumi O."/>
            <person name="Shin-i T."/>
            <person name="Maruyama S."/>
            <person name="Takahara M."/>
            <person name="Miyagishima S."/>
            <person name="Mori T."/>
            <person name="Nishida K."/>
            <person name="Yagisawa F."/>
            <person name="Nishida K."/>
            <person name="Yoshida Y."/>
            <person name="Nishimura Y."/>
            <person name="Nakao S."/>
            <person name="Kobayashi T."/>
            <person name="Momoyama Y."/>
            <person name="Higashiyama T."/>
            <person name="Minoda A."/>
            <person name="Sano M."/>
            <person name="Nomoto H."/>
            <person name="Oishi K."/>
            <person name="Hayashi H."/>
            <person name="Ohta F."/>
            <person name="Nishizaka S."/>
            <person name="Haga S."/>
            <person name="Miura S."/>
            <person name="Morishita T."/>
            <person name="Kabeya Y."/>
            <person name="Terasawa K."/>
            <person name="Suzuki Y."/>
            <person name="Ishii Y."/>
            <person name="Asakawa S."/>
            <person name="Takano H."/>
            <person name="Ohta N."/>
            <person name="Kuroiwa H."/>
            <person name="Tanaka K."/>
            <person name="Shimizu N."/>
            <person name="Sugano S."/>
            <person name="Sato N."/>
            <person name="Nozaki H."/>
            <person name="Ogasawara N."/>
            <person name="Kohara Y."/>
            <person name="Kuroiwa T."/>
        </authorList>
    </citation>
    <scope>NUCLEOTIDE SEQUENCE [LARGE SCALE GENOMIC DNA]</scope>
    <source>
        <strain evidence="11 12">10D</strain>
    </source>
</reference>
<protein>
    <submittedName>
        <fullName evidence="11">Similar to BRCA1-binding helicase-like protein BACH1</fullName>
    </submittedName>
</protein>
<dbReference type="Gene3D" id="3.40.50.300">
    <property type="entry name" value="P-loop containing nucleotide triphosphate hydrolases"/>
    <property type="match status" value="4"/>
</dbReference>
<keyword evidence="2" id="KW-0547">Nucleotide-binding</keyword>
<dbReference type="GO" id="GO:0005524">
    <property type="term" value="F:ATP binding"/>
    <property type="evidence" value="ECO:0007669"/>
    <property type="project" value="UniProtKB-KW"/>
</dbReference>
<evidence type="ECO:0000256" key="4">
    <source>
        <dbReference type="ARBA" id="ARBA00022806"/>
    </source>
</evidence>
<keyword evidence="8" id="KW-0413">Isomerase</keyword>
<dbReference type="AlphaFoldDB" id="M1VF97"/>
<dbReference type="Proteomes" id="UP000007014">
    <property type="component" value="Chromosome 4"/>
</dbReference>
<keyword evidence="12" id="KW-1185">Reference proteome</keyword>
<dbReference type="GO" id="GO:0005634">
    <property type="term" value="C:nucleus"/>
    <property type="evidence" value="ECO:0007669"/>
    <property type="project" value="TreeGrafter"/>
</dbReference>
<evidence type="ECO:0000256" key="8">
    <source>
        <dbReference type="ARBA" id="ARBA00023235"/>
    </source>
</evidence>
<evidence type="ECO:0000256" key="2">
    <source>
        <dbReference type="ARBA" id="ARBA00022741"/>
    </source>
</evidence>
<dbReference type="SMART" id="SM00488">
    <property type="entry name" value="DEXDc2"/>
    <property type="match status" value="1"/>
</dbReference>
<evidence type="ECO:0000313" key="11">
    <source>
        <dbReference type="EMBL" id="BAM79198.1"/>
    </source>
</evidence>
<keyword evidence="6" id="KW-0408">Iron</keyword>
<dbReference type="GeneID" id="16992678"/>
<dbReference type="Pfam" id="PF06733">
    <property type="entry name" value="DEAD_2"/>
    <property type="match status" value="2"/>
</dbReference>
<dbReference type="OrthoDB" id="19182at2759"/>
<name>M1VF97_CYAM1</name>
<dbReference type="InterPro" id="IPR010614">
    <property type="entry name" value="RAD3-like_helicase_DEAD"/>
</dbReference>
<keyword evidence="5" id="KW-0067">ATP-binding</keyword>
<dbReference type="Pfam" id="PF13307">
    <property type="entry name" value="Helicase_C_2"/>
    <property type="match status" value="1"/>
</dbReference>
<dbReference type="GO" id="GO:0006289">
    <property type="term" value="P:nucleotide-excision repair"/>
    <property type="evidence" value="ECO:0007669"/>
    <property type="project" value="TreeGrafter"/>
</dbReference>
<dbReference type="HOGENOM" id="CLU_006515_1_0_1"/>
<dbReference type="PANTHER" id="PTHR11472:SF47">
    <property type="entry name" value="FANCONI ANEMIA GROUP J PROTEIN"/>
    <property type="match status" value="1"/>
</dbReference>
<dbReference type="eggNOG" id="KOG1132">
    <property type="taxonomic scope" value="Eukaryota"/>
</dbReference>
<dbReference type="InterPro" id="IPR006555">
    <property type="entry name" value="ATP-dep_Helicase_C"/>
</dbReference>
<evidence type="ECO:0000256" key="6">
    <source>
        <dbReference type="ARBA" id="ARBA00023004"/>
    </source>
</evidence>
<evidence type="ECO:0000256" key="3">
    <source>
        <dbReference type="ARBA" id="ARBA00022801"/>
    </source>
</evidence>
<dbReference type="KEGG" id="cme:CYME_CMD129C"/>
<evidence type="ECO:0000256" key="7">
    <source>
        <dbReference type="ARBA" id="ARBA00023014"/>
    </source>
</evidence>
<dbReference type="GO" id="GO:0051536">
    <property type="term" value="F:iron-sulfur cluster binding"/>
    <property type="evidence" value="ECO:0007669"/>
    <property type="project" value="UniProtKB-KW"/>
</dbReference>
<dbReference type="PROSITE" id="PS51193">
    <property type="entry name" value="HELICASE_ATP_BIND_2"/>
    <property type="match status" value="1"/>
</dbReference>
<feature type="compositionally biased region" description="Acidic residues" evidence="9">
    <location>
        <begin position="136"/>
        <end position="145"/>
    </location>
</feature>
<feature type="region of interest" description="Disordered" evidence="9">
    <location>
        <begin position="122"/>
        <end position="163"/>
    </location>
</feature>
<dbReference type="GO" id="GO:0016818">
    <property type="term" value="F:hydrolase activity, acting on acid anhydrides, in phosphorus-containing anhydrides"/>
    <property type="evidence" value="ECO:0007669"/>
    <property type="project" value="InterPro"/>
</dbReference>
<evidence type="ECO:0000259" key="10">
    <source>
        <dbReference type="PROSITE" id="PS51193"/>
    </source>
</evidence>
<dbReference type="GO" id="GO:0003678">
    <property type="term" value="F:DNA helicase activity"/>
    <property type="evidence" value="ECO:0007669"/>
    <property type="project" value="InterPro"/>
</dbReference>
<organism evidence="11 12">
    <name type="scientific">Cyanidioschyzon merolae (strain NIES-3377 / 10D)</name>
    <name type="common">Unicellular red alga</name>
    <dbReference type="NCBI Taxonomy" id="280699"/>
    <lineage>
        <taxon>Eukaryota</taxon>
        <taxon>Rhodophyta</taxon>
        <taxon>Bangiophyceae</taxon>
        <taxon>Cyanidiales</taxon>
        <taxon>Cyanidiaceae</taxon>
        <taxon>Cyanidioschyzon</taxon>
    </lineage>
</organism>
<dbReference type="GO" id="GO:0046872">
    <property type="term" value="F:metal ion binding"/>
    <property type="evidence" value="ECO:0007669"/>
    <property type="project" value="UniProtKB-KW"/>
</dbReference>
<feature type="domain" description="Helicase ATP-binding" evidence="10">
    <location>
        <begin position="27"/>
        <end position="478"/>
    </location>
</feature>
<dbReference type="InterPro" id="IPR045028">
    <property type="entry name" value="DinG/Rad3-like"/>
</dbReference>
<proteinExistence type="predicted"/>
<dbReference type="GO" id="GO:1990918">
    <property type="term" value="P:double-strand break repair involved in meiotic recombination"/>
    <property type="evidence" value="ECO:0007669"/>
    <property type="project" value="TreeGrafter"/>
</dbReference>
<dbReference type="InterPro" id="IPR006554">
    <property type="entry name" value="Helicase-like_DEXD_c2"/>
</dbReference>
<dbReference type="EMBL" id="AP006486">
    <property type="protein sequence ID" value="BAM79198.1"/>
    <property type="molecule type" value="Genomic_DNA"/>
</dbReference>
<feature type="region of interest" description="Disordered" evidence="9">
    <location>
        <begin position="591"/>
        <end position="620"/>
    </location>
</feature>
<feature type="region of interest" description="Disordered" evidence="9">
    <location>
        <begin position="348"/>
        <end position="379"/>
    </location>
</feature>
<dbReference type="STRING" id="280699.M1VF97"/>
<dbReference type="PANTHER" id="PTHR11472">
    <property type="entry name" value="DNA REPAIR DEAD HELICASE RAD3/XP-D SUBFAMILY MEMBER"/>
    <property type="match status" value="1"/>
</dbReference>
<dbReference type="RefSeq" id="XP_005535484.1">
    <property type="nucleotide sequence ID" value="XM_005535427.1"/>
</dbReference>
<keyword evidence="3" id="KW-0378">Hydrolase</keyword>
<reference evidence="11 12" key="2">
    <citation type="journal article" date="2007" name="BMC Biol.">
        <title>A 100%-complete sequence reveals unusually simple genomic features in the hot-spring red alga Cyanidioschyzon merolae.</title>
        <authorList>
            <person name="Nozaki H."/>
            <person name="Takano H."/>
            <person name="Misumi O."/>
            <person name="Terasawa K."/>
            <person name="Matsuzaki M."/>
            <person name="Maruyama S."/>
            <person name="Nishida K."/>
            <person name="Yagisawa F."/>
            <person name="Yoshida Y."/>
            <person name="Fujiwara T."/>
            <person name="Takio S."/>
            <person name="Tamura K."/>
            <person name="Chung S.J."/>
            <person name="Nakamura S."/>
            <person name="Kuroiwa H."/>
            <person name="Tanaka K."/>
            <person name="Sato N."/>
            <person name="Kuroiwa T."/>
        </authorList>
    </citation>
    <scope>NUCLEOTIDE SEQUENCE [LARGE SCALE GENOMIC DNA]</scope>
    <source>
        <strain evidence="11 12">10D</strain>
    </source>
</reference>
<dbReference type="Gramene" id="CMD129CT">
    <property type="protein sequence ID" value="CMD129CT"/>
    <property type="gene ID" value="CMD129C"/>
</dbReference>
<dbReference type="InterPro" id="IPR027417">
    <property type="entry name" value="P-loop_NTPase"/>
</dbReference>
<keyword evidence="7" id="KW-0411">Iron-sulfur</keyword>
<accession>M1VF97</accession>
<dbReference type="GO" id="GO:0003677">
    <property type="term" value="F:DNA binding"/>
    <property type="evidence" value="ECO:0007669"/>
    <property type="project" value="InterPro"/>
</dbReference>
<keyword evidence="4" id="KW-0347">Helicase</keyword>
<dbReference type="SMART" id="SM00491">
    <property type="entry name" value="HELICc2"/>
    <property type="match status" value="1"/>
</dbReference>
<evidence type="ECO:0000256" key="1">
    <source>
        <dbReference type="ARBA" id="ARBA00022723"/>
    </source>
</evidence>
<evidence type="ECO:0000256" key="9">
    <source>
        <dbReference type="SAM" id="MobiDB-lite"/>
    </source>
</evidence>
<sequence>MSNVERHEEPNGAQTLKTWRTLEIAGLEVKFPTELEPHKPQLIIMNQVIRCLQRAQNACIESPTGTGKSLALLCSALAWLEKEKERSEPSLLAVANHADMHSEFKPETEEPADEKQSIPKLLPESRSAADDCGVQDVDDDDDDDDFTSRPAPRVSQLKSASQRWRQQGAVAGTRHRYPLCGKQVPLNPLCSVAVHLEGTNLAVQQRHPRIFFCSRTHAQLSQVIAEMRRTPYAGKMRSTLLASRKHYCVHEDIQRAPSTLQAEACQRAVQLSFMEEAKSAADASSTVADPLAGISPCFYHHSAAVRRTACSAPQPFQMEDLVQVGRHWHGCPYFASRFLVHGDIQTEPNQDSVEGSSVPDERSHTGSASSTDGAVSARATSCTTRTRTIIEPADIIFSPYSYLVDPLIRRRMDIDITGAVLIIDEAHNIEEVCLEAASVDVSLSQVQRVLLQLDHYLGVQMPETEPTLETLMVRRPSLNGTALLRVFRHWLQALASFIETRIPLLDDIHGIPESHRPTSGPCTAAQRLHAQATVFWQDGALLHELEVGFFQNFDFEQWNWSMGQLNRFLDRWRQKQQRTVPALASGMAASTGFGTETATEEHAEQSVQARPTTGDERAETEPRFASLCGEVLHLLERFHIALQFIYGGQSSKGAAAPAEASLLHATDYRLVLRREMRQGTYGGVEFKLGLWCMNPAIAFRHLRDNARSIVLTSGTLSPMESFRSELATDFLCQTECDHIIDPEKHVRVCVVGTSSSGDRLEGSYRTSATWSYQDAIGEALAHCSAQIPDGVLCFMPCYRVLESMLQRWSSTGAIERICGAKRLFIERSSGQVITEYATETAGGYRLQRRGWRDSCFTPAREYGTDASVAALGERPSSLRAASSSILSRDRSKRKRRGAGRAYTSASAYANRDALQVYYDAVDAARTETTASAPVPAANARCRITADHKNGAIMLAVCRGKISEGLNFADQYGRAVIMVGIPYPNLTDTFVQLKMRYNDERSGAVSGAPINATSTSRLSGKQWYVLQAHRTVNQALGRCIRNPKDYASIILLDVRYRDTRTVNCMCRWIRDPLRDYIARHGQTLTLEAAVREVAEFFFQKYDAK</sequence>